<evidence type="ECO:0000256" key="1">
    <source>
        <dbReference type="ARBA" id="ARBA00004496"/>
    </source>
</evidence>
<accession>A0A1H3WM59</accession>
<dbReference type="InterPro" id="IPR001367">
    <property type="entry name" value="Fe_dep_repressor"/>
</dbReference>
<evidence type="ECO:0000256" key="4">
    <source>
        <dbReference type="ARBA" id="ARBA00022386"/>
    </source>
</evidence>
<comment type="function">
    <text evidence="12">In the presence of manganese, represses expression of mntH and mntS. Up-regulates expression of mntP.</text>
</comment>
<keyword evidence="8" id="KW-0238">DNA-binding</keyword>
<dbReference type="GO" id="GO:0005737">
    <property type="term" value="C:cytoplasm"/>
    <property type="evidence" value="ECO:0007669"/>
    <property type="project" value="UniProtKB-SubCell"/>
</dbReference>
<evidence type="ECO:0000256" key="10">
    <source>
        <dbReference type="ARBA" id="ARBA00023163"/>
    </source>
</evidence>
<dbReference type="PROSITE" id="PS50944">
    <property type="entry name" value="HTH_DTXR"/>
    <property type="match status" value="1"/>
</dbReference>
<dbReference type="InterPro" id="IPR022687">
    <property type="entry name" value="HTH_DTXR"/>
</dbReference>
<dbReference type="InterPro" id="IPR036388">
    <property type="entry name" value="WH-like_DNA-bd_sf"/>
</dbReference>
<dbReference type="AlphaFoldDB" id="A0A1H3WM59"/>
<dbReference type="GO" id="GO:0046983">
    <property type="term" value="F:protein dimerization activity"/>
    <property type="evidence" value="ECO:0007669"/>
    <property type="project" value="InterPro"/>
</dbReference>
<comment type="similarity">
    <text evidence="2">Belongs to the DtxR/MntR family.</text>
</comment>
<dbReference type="STRING" id="908615.SAMN05421540_10262"/>
<dbReference type="GO" id="GO:0003700">
    <property type="term" value="F:DNA-binding transcription factor activity"/>
    <property type="evidence" value="ECO:0007669"/>
    <property type="project" value="InterPro"/>
</dbReference>
<dbReference type="Gene3D" id="1.10.10.10">
    <property type="entry name" value="Winged helix-like DNA-binding domain superfamily/Winged helix DNA-binding domain"/>
    <property type="match status" value="1"/>
</dbReference>
<keyword evidence="9" id="KW-0010">Activator</keyword>
<dbReference type="Gene3D" id="2.30.30.90">
    <property type="match status" value="1"/>
</dbReference>
<evidence type="ECO:0000313" key="16">
    <source>
        <dbReference type="Proteomes" id="UP000198820"/>
    </source>
</evidence>
<dbReference type="Gene3D" id="1.10.60.10">
    <property type="entry name" value="Iron dependent repressor, metal binding and dimerisation domain"/>
    <property type="match status" value="1"/>
</dbReference>
<name>A0A1H3WM59_9FLAO</name>
<dbReference type="InterPro" id="IPR007167">
    <property type="entry name" value="Fe-transptr_FeoA-like"/>
</dbReference>
<keyword evidence="16" id="KW-1185">Reference proteome</keyword>
<evidence type="ECO:0000259" key="14">
    <source>
        <dbReference type="PROSITE" id="PS50944"/>
    </source>
</evidence>
<gene>
    <name evidence="15" type="ORF">SAMN05421540_10262</name>
</gene>
<dbReference type="RefSeq" id="WP_093238962.1">
    <property type="nucleotide sequence ID" value="NZ_FNQF01000002.1"/>
</dbReference>
<dbReference type="GO" id="GO:0003677">
    <property type="term" value="F:DNA binding"/>
    <property type="evidence" value="ECO:0007669"/>
    <property type="project" value="UniProtKB-KW"/>
</dbReference>
<dbReference type="EMBL" id="FNQF01000002">
    <property type="protein sequence ID" value="SDZ88215.1"/>
    <property type="molecule type" value="Genomic_DNA"/>
</dbReference>
<keyword evidence="10" id="KW-0804">Transcription</keyword>
<keyword evidence="11" id="KW-0464">Manganese</keyword>
<proteinExistence type="inferred from homology"/>
<dbReference type="SMART" id="SM00899">
    <property type="entry name" value="FeoA"/>
    <property type="match status" value="1"/>
</dbReference>
<dbReference type="Pfam" id="PF02742">
    <property type="entry name" value="Fe_dep_repr_C"/>
    <property type="match status" value="1"/>
</dbReference>
<comment type="subunit">
    <text evidence="3">Homodimer.</text>
</comment>
<dbReference type="GO" id="GO:0046914">
    <property type="term" value="F:transition metal ion binding"/>
    <property type="evidence" value="ECO:0007669"/>
    <property type="project" value="InterPro"/>
</dbReference>
<evidence type="ECO:0000256" key="11">
    <source>
        <dbReference type="ARBA" id="ARBA00023211"/>
    </source>
</evidence>
<dbReference type="InterPro" id="IPR036421">
    <property type="entry name" value="Fe_dep_repressor_sf"/>
</dbReference>
<evidence type="ECO:0000256" key="2">
    <source>
        <dbReference type="ARBA" id="ARBA00007871"/>
    </source>
</evidence>
<comment type="subcellular location">
    <subcellularLocation>
        <location evidence="1">Cytoplasm</location>
    </subcellularLocation>
</comment>
<keyword evidence="7" id="KW-0805">Transcription regulation</keyword>
<dbReference type="PANTHER" id="PTHR33238">
    <property type="entry name" value="IRON (METAL) DEPENDENT REPRESSOR, DTXR FAMILY"/>
    <property type="match status" value="1"/>
</dbReference>
<evidence type="ECO:0000256" key="9">
    <source>
        <dbReference type="ARBA" id="ARBA00023159"/>
    </source>
</evidence>
<evidence type="ECO:0000256" key="12">
    <source>
        <dbReference type="ARBA" id="ARBA00025185"/>
    </source>
</evidence>
<dbReference type="Pfam" id="PF01325">
    <property type="entry name" value="Fe_dep_repress"/>
    <property type="match status" value="1"/>
</dbReference>
<dbReference type="InterPro" id="IPR036390">
    <property type="entry name" value="WH_DNA-bd_sf"/>
</dbReference>
<protein>
    <recommendedName>
        <fullName evidence="4">Transcriptional regulator MntR</fullName>
    </recommendedName>
    <alternativeName>
        <fullName evidence="13">Manganese transport regulator</fullName>
    </alternativeName>
</protein>
<keyword evidence="6" id="KW-0678">Repressor</keyword>
<evidence type="ECO:0000256" key="6">
    <source>
        <dbReference type="ARBA" id="ARBA00022491"/>
    </source>
</evidence>
<dbReference type="Proteomes" id="UP000198820">
    <property type="component" value="Unassembled WGS sequence"/>
</dbReference>
<dbReference type="SUPFAM" id="SSF47979">
    <property type="entry name" value="Iron-dependent repressor protein, dimerization domain"/>
    <property type="match status" value="1"/>
</dbReference>
<dbReference type="PANTHER" id="PTHR33238:SF11">
    <property type="entry name" value="TRANSCRIPTIONAL REGULATOR MNTR"/>
    <property type="match status" value="1"/>
</dbReference>
<evidence type="ECO:0000256" key="8">
    <source>
        <dbReference type="ARBA" id="ARBA00023125"/>
    </source>
</evidence>
<dbReference type="SMART" id="SM00529">
    <property type="entry name" value="HTH_DTXR"/>
    <property type="match status" value="1"/>
</dbReference>
<dbReference type="SUPFAM" id="SSF46785">
    <property type="entry name" value="Winged helix' DNA-binding domain"/>
    <property type="match status" value="1"/>
</dbReference>
<keyword evidence="5" id="KW-0963">Cytoplasm</keyword>
<evidence type="ECO:0000313" key="15">
    <source>
        <dbReference type="EMBL" id="SDZ88215.1"/>
    </source>
</evidence>
<reference evidence="15 16" key="1">
    <citation type="submission" date="2016-10" db="EMBL/GenBank/DDBJ databases">
        <authorList>
            <person name="de Groot N.N."/>
        </authorList>
    </citation>
    <scope>NUCLEOTIDE SEQUENCE [LARGE SCALE GENOMIC DNA]</scope>
    <source>
        <strain evidence="15 16">DSM 23581</strain>
    </source>
</reference>
<evidence type="ECO:0000256" key="3">
    <source>
        <dbReference type="ARBA" id="ARBA00011738"/>
    </source>
</evidence>
<evidence type="ECO:0000256" key="5">
    <source>
        <dbReference type="ARBA" id="ARBA00022490"/>
    </source>
</evidence>
<sequence length="221" mass="25293">MFSQSEENYLKAIFHLQQESEKGVSTNELAESLDTKAASVTEMIKRLADKNLVDYQKYYGVHLTNSGELQALKVIRKHRLWETFLVDRLNFAWDEVHDVAEQLEHIQSQKLVEELDRFLGRPKYDPHGDPIPDEKGNIPDAPTKRLIQLQKGHKGICKGFNDTSSSFLQFLEKIDIGLGTEIEVIHIESFDESMTVKSNGKEIALSKMATDNIYIEEIEVN</sequence>
<dbReference type="InterPro" id="IPR038157">
    <property type="entry name" value="FeoA_core_dom"/>
</dbReference>
<feature type="domain" description="HTH dtxR-type" evidence="14">
    <location>
        <begin position="1"/>
        <end position="64"/>
    </location>
</feature>
<evidence type="ECO:0000256" key="7">
    <source>
        <dbReference type="ARBA" id="ARBA00023015"/>
    </source>
</evidence>
<evidence type="ECO:0000256" key="13">
    <source>
        <dbReference type="ARBA" id="ARBA00032593"/>
    </source>
</evidence>
<dbReference type="Pfam" id="PF04023">
    <property type="entry name" value="FeoA"/>
    <property type="match status" value="1"/>
</dbReference>
<dbReference type="InterPro" id="IPR022689">
    <property type="entry name" value="Iron_dep_repressor"/>
</dbReference>
<dbReference type="InterPro" id="IPR050536">
    <property type="entry name" value="DtxR_MntR_Metal-Reg"/>
</dbReference>
<organism evidence="15 16">
    <name type="scientific">Psychroflexus halocasei</name>
    <dbReference type="NCBI Taxonomy" id="908615"/>
    <lineage>
        <taxon>Bacteria</taxon>
        <taxon>Pseudomonadati</taxon>
        <taxon>Bacteroidota</taxon>
        <taxon>Flavobacteriia</taxon>
        <taxon>Flavobacteriales</taxon>
        <taxon>Flavobacteriaceae</taxon>
        <taxon>Psychroflexus</taxon>
    </lineage>
</organism>